<gene>
    <name evidence="3" type="ORF">DFR31_0761</name>
</gene>
<accession>A0A498C5D6</accession>
<comment type="caution">
    <text evidence="3">The sequence shown here is derived from an EMBL/GenBank/DDBJ whole genome shotgun (WGS) entry which is preliminary data.</text>
</comment>
<organism evidence="3 4">
    <name type="scientific">Alkalispirillum mobile</name>
    <dbReference type="NCBI Taxonomy" id="85925"/>
    <lineage>
        <taxon>Bacteria</taxon>
        <taxon>Pseudomonadati</taxon>
        <taxon>Pseudomonadota</taxon>
        <taxon>Gammaproteobacteria</taxon>
        <taxon>Chromatiales</taxon>
        <taxon>Ectothiorhodospiraceae</taxon>
        <taxon>Alkalispirillum</taxon>
    </lineage>
</organism>
<dbReference type="SUPFAM" id="SSF53335">
    <property type="entry name" value="S-adenosyl-L-methionine-dependent methyltransferases"/>
    <property type="match status" value="1"/>
</dbReference>
<dbReference type="GO" id="GO:0008757">
    <property type="term" value="F:S-adenosylmethionine-dependent methyltransferase activity"/>
    <property type="evidence" value="ECO:0007669"/>
    <property type="project" value="InterPro"/>
</dbReference>
<dbReference type="InterPro" id="IPR013216">
    <property type="entry name" value="Methyltransf_11"/>
</dbReference>
<dbReference type="AlphaFoldDB" id="A0A498C5D6"/>
<keyword evidence="3" id="KW-0489">Methyltransferase</keyword>
<dbReference type="Gene3D" id="3.40.50.150">
    <property type="entry name" value="Vaccinia Virus protein VP39"/>
    <property type="match status" value="1"/>
</dbReference>
<protein>
    <submittedName>
        <fullName evidence="3">Methyltransferase family protein</fullName>
    </submittedName>
</protein>
<keyword evidence="3" id="KW-0808">Transferase</keyword>
<sequence length="246" mass="27414">MDSLLQWFQTPAGRDLARIEQQAVSDCLHQRLMTDPCAFVVRVGGSWLGDKVLRQAPTARCWALDWEAVAGSDALTGLELLPLRKRSVDLLVLAHALDCSTDPDSLLREAAEVLAPEGDLLVIGFNAWSTWGLRHLRGGPVSRWRQLPGAAGMALAVERHGLERRHQAYHCLQLPWPKGTPRPQPNRRWEQRLAPVLAGIHVLRARKRCPAPISMKSLWQSPADTAPGRLAQPTSRTRAHVQNRKT</sequence>
<dbReference type="GO" id="GO:0032259">
    <property type="term" value="P:methylation"/>
    <property type="evidence" value="ECO:0007669"/>
    <property type="project" value="UniProtKB-KW"/>
</dbReference>
<name>A0A498C5D6_9GAMM</name>
<feature type="domain" description="Methyltransferase type 11" evidence="2">
    <location>
        <begin position="79"/>
        <end position="121"/>
    </location>
</feature>
<evidence type="ECO:0000256" key="1">
    <source>
        <dbReference type="SAM" id="MobiDB-lite"/>
    </source>
</evidence>
<proteinExistence type="predicted"/>
<reference evidence="3 4" key="1">
    <citation type="submission" date="2018-10" db="EMBL/GenBank/DDBJ databases">
        <title>Genomic Encyclopedia of Type Strains, Phase IV (KMG-IV): sequencing the most valuable type-strain genomes for metagenomic binning, comparative biology and taxonomic classification.</title>
        <authorList>
            <person name="Goeker M."/>
        </authorList>
    </citation>
    <scope>NUCLEOTIDE SEQUENCE [LARGE SCALE GENOMIC DNA]</scope>
    <source>
        <strain evidence="3 4">DSM 12769</strain>
    </source>
</reference>
<feature type="compositionally biased region" description="Basic residues" evidence="1">
    <location>
        <begin position="237"/>
        <end position="246"/>
    </location>
</feature>
<dbReference type="Proteomes" id="UP000275461">
    <property type="component" value="Unassembled WGS sequence"/>
</dbReference>
<dbReference type="InterPro" id="IPR029063">
    <property type="entry name" value="SAM-dependent_MTases_sf"/>
</dbReference>
<dbReference type="Pfam" id="PF08241">
    <property type="entry name" value="Methyltransf_11"/>
    <property type="match status" value="1"/>
</dbReference>
<evidence type="ECO:0000313" key="3">
    <source>
        <dbReference type="EMBL" id="RLK50852.1"/>
    </source>
</evidence>
<feature type="region of interest" description="Disordered" evidence="1">
    <location>
        <begin position="218"/>
        <end position="246"/>
    </location>
</feature>
<keyword evidence="4" id="KW-1185">Reference proteome</keyword>
<evidence type="ECO:0000313" key="4">
    <source>
        <dbReference type="Proteomes" id="UP000275461"/>
    </source>
</evidence>
<dbReference type="EMBL" id="RCDA01000001">
    <property type="protein sequence ID" value="RLK50852.1"/>
    <property type="molecule type" value="Genomic_DNA"/>
</dbReference>
<evidence type="ECO:0000259" key="2">
    <source>
        <dbReference type="Pfam" id="PF08241"/>
    </source>
</evidence>